<evidence type="ECO:0000259" key="14">
    <source>
        <dbReference type="PROSITE" id="PS50109"/>
    </source>
</evidence>
<dbReference type="GO" id="GO:0005886">
    <property type="term" value="C:plasma membrane"/>
    <property type="evidence" value="ECO:0007669"/>
    <property type="project" value="UniProtKB-SubCell"/>
</dbReference>
<dbReference type="Pfam" id="PF08448">
    <property type="entry name" value="PAS_4"/>
    <property type="match status" value="1"/>
</dbReference>
<dbReference type="CDD" id="cd00082">
    <property type="entry name" value="HisKA"/>
    <property type="match status" value="1"/>
</dbReference>
<evidence type="ECO:0000256" key="11">
    <source>
        <dbReference type="PROSITE-ProRule" id="PRU00169"/>
    </source>
</evidence>
<evidence type="ECO:0000259" key="15">
    <source>
        <dbReference type="PROSITE" id="PS50110"/>
    </source>
</evidence>
<evidence type="ECO:0000313" key="21">
    <source>
        <dbReference type="EMBL" id="CAE7366003.1"/>
    </source>
</evidence>
<dbReference type="NCBIfam" id="TIGR00229">
    <property type="entry name" value="sensory_box"/>
    <property type="match status" value="1"/>
</dbReference>
<dbReference type="InterPro" id="IPR006189">
    <property type="entry name" value="CHASE_dom"/>
</dbReference>
<dbReference type="PROSITE" id="PS50110">
    <property type="entry name" value="RESPONSE_REGULATORY"/>
    <property type="match status" value="1"/>
</dbReference>
<feature type="domain" description="PAS" evidence="16">
    <location>
        <begin position="442"/>
        <end position="512"/>
    </location>
</feature>
<gene>
    <name evidence="21" type="primary">rbbA</name>
    <name evidence="21" type="ORF">SNEC2469_LOCUS9714</name>
</gene>
<evidence type="ECO:0000256" key="10">
    <source>
        <dbReference type="ARBA" id="ARBA00038388"/>
    </source>
</evidence>
<dbReference type="InterPro" id="IPR011006">
    <property type="entry name" value="CheY-like_superfamily"/>
</dbReference>
<evidence type="ECO:0000256" key="9">
    <source>
        <dbReference type="ARBA" id="ARBA00023136"/>
    </source>
</evidence>
<feature type="domain" description="ABC transporter" evidence="19">
    <location>
        <begin position="2191"/>
        <end position="2420"/>
    </location>
</feature>
<dbReference type="SMART" id="SM00382">
    <property type="entry name" value="AAA"/>
    <property type="match status" value="2"/>
</dbReference>
<dbReference type="PROSITE" id="PS50839">
    <property type="entry name" value="CHASE"/>
    <property type="match status" value="1"/>
</dbReference>
<sequence length="2848" mass="309956">MPTLATPDDAYRYSQGEAIRHPGGFDMQLDRPLDLGGADTTTEISNYPAMKSIHNPNAPENLTLESIPAQNVRTFIGGFSRLMSLDPADLWNWMDNLRGKGVESLAIPHNSNKSNGQMFELANWAGDPMTLAHNEQRMRNEPLVEITQVKGTSETHPALSLNDEWAGFEIGVSMGGDLMARSGDAPAFIVWAARDAQSAPLQRVQIIKGWLEDGAPCEQIFDVACSDGLAVEPTTHRCPDNGLMIQESVQALNFVDTEGVIRVIYPIEPNRAALDANLKSNPNASVLGALERAGANGGVARTDIIELLQGGKGFALYQPMLGVAGQPLGYVNGVFRVEALMTSCLPEGRLRKNFAFDLIDGGSVFYEQADPLVAAISPYQINLPINVADSPWRFTIAPLTSYLAATDDFLDEIWIGLGVLLTTLLTLALRYALVKQRDIEAREDEYRLLVENQTDLVVKVNTEGEFQYISPSYCDLFGKSEAELLGKTFLPLVHEDDRERTERSLQRLSDPPHTTYHEQRAMTKDGWRWLAWSNRAVLDDQGELVGITAVGRDVTDIKRLEERVAHSQKMRAMGELAGGITHDFNNLLQVILGNMEFLLLSDKHDAETRIALENVRDVGTRAMNLTKKLATLSRQDVARPEVFDINEFLQELQALLDHTLPASVDLTVIPADSQLSVFGDRSQLEQVMLNLCFNARDAMESKGRIQIKAARQTVDHVGLGLDTQPVVGDYVLITVEDNGQGIEAQVLPRIFDPFFTTKEIATGTGLGLANCYSIVEAHNGTITVDSTLGEGSCFSVYLPLSTNELGESGAAGESTAPTMTREASTRGGLVLVADDNTQLLDLACKILEKVGYETCAASDGKQALDLYKARQDEIRLLVLDLVMPQMSGQEVAAAVRELSDDVRILFVSGYVPEQTESVSLEIKAGESVAIIGSIEIQGTQLDALSADELADLRRDRMGIVFQSFHLIPSLTALGNVTLPLEIAGDPDGSAKARETLRRVGLDHRESHYPMQLSGGEQQRVAIARALVHSPPLLLADEPTGNLDKDTGSAISDLLFELHANSGSTLVLVTHDESLAMRCDRQLRLDGGALVEGQKHDLRGSGQSLWILCACLVLGVTLVAATGGLYQQIREGLQTDSRKLSGGDLQVESRSRLPIEAINWMAARGQVSLLVEMDTMMATASGDLQLVEVLSVDEHYPLYGELTLNPSLPLVEVTQNNGGQFGLAMDPVLADRLGISAGDEVEIGELSFEVRALITEQPDRSLSASWRSSPVMISADALADAGLLQPGSRVEYEYRVRTEQDPGEWQRAFFAMFPDTNWEVSTFMDRSDRIGERLAQAGSALLIVGFSTLFIGGLGVFNSVQAYLQNKLGTIATLRSVGLRDRSLAVVYLLQILIMSGLSCFVGAVLGFLLSFVGALFAATQVQIDTVVYSAILPGLLAALFGLLTAMTFAAPAIGRALSVDPAVLFRSLDGVETGTPRAWWLATLCGAALVVLLVLFVLPDPIFALSFVATVLGLLVMLEGVVRLIRRIALRMDGQAPTRRYFALHLALANLHRHGSALRASLLTLGSALTLLVACTVLISTLLETIASTIPEESPDLVMYDVAPHQRQEVSAILQEQNAVRVDMAPLVQGRLAAVNGATPDSESSLEAQREARDEHKLTYRAGNIDGVTMVQGSWWPEGASGEGAWVVMEDREANQIGLQVGDLLTFDIQGRQLEAELTGIFRQKGLQTRFWFEAILSDGVLDPFISRYVGASYMPADKAIVAQTQIAGIAPNVVSVRTATLVATAKNLLGNAVAGLVVVSAVAFSVSLLVLTGVMASHRSRQVYYSTILHTLGARLSVVRLSLGMEYVLLALVTSLFALVLGILIALPMLHFQLRLPLAFPVWPAVVAAFGVSSVCLYAGMMPILNEPVSRNDRQSFSQVASLGTLERDRIELIAESNDAARAQVALKRAQAEVAVARSTLAEAEKGPRQQQITQARSRLTATESATATLRAELDRELALLDRQLISKATIDITEGKYNEAVARQAEAQAVLDELLEGTRSEEIDQARAHHAAALANLQNLEITLARADIIAPVSGTIESLPFEIGERPPSGATVLIMLAEGPTYARVHISEPLRAVLQPGHEASILLDGHPDPLTGKLRWVSSRAAFTPYFSLNQHDRSRLSYVAEIDVVEPADNLPVGIPVEMTDTVIVTQGLTRKFGDLTAVNDVSLNVGKGSIYGFLGPNGCGKSTLIRMLCGLLAPNAGTAQVLGMDVMKDAEAIKRRIGYMTQKFSLYGDLTVGENLNFLAQIYGLNKAQRKLRIQAQLENFSLQSISRQMAGTLSGGQRQRLALAGATLHEPELLFLDEPTSAVDPESRREFWEFLFDMVDTGTTVLVTTHFMDEAERCHALAILNEGALVAEGGPSDMMDNLSAHVVEIEANNARTVRQTLLADTNVIDVAQLGARLHALVELTIKDPVDYLQQMLVQAELPAQLKLIRAPCRYSSMIALRRIWAIATKELNHLRRDRLTGGLIAGIPIVMTLLFGYAINNDVRNLTAAVVDEANTSASRALINQARASQVIDTLIPMSSPWEMQQEMVKGKIAVGIYIPADFERRRARNAKPFAQLLINDSDPTLLAAARGIANLPMAVPNQLDEHQTFEIRALYNPERRSAMFIVPGLCGVILTLTMVLFTSIAIVRERERGNLELLIATPVRSLELMVGKIAPYILIGFIQVTLILFLGATLFDVPIRGSLTDFYLGVGIFVLSVLTLGLFISTLATSQFQAFQMTFVTFLPQLLLSGFMFPFEGMPRAAQILSEIFPLTHFLRIVRGIVLRDASLVQMVGEIWPLALFFAVGLIAATLRFSKRLG</sequence>
<evidence type="ECO:0000259" key="18">
    <source>
        <dbReference type="PROSITE" id="PS50839"/>
    </source>
</evidence>
<keyword evidence="2" id="KW-0813">Transport</keyword>
<dbReference type="PROSITE" id="PS51012">
    <property type="entry name" value="ABC_TM2"/>
    <property type="match status" value="1"/>
</dbReference>
<dbReference type="InterPro" id="IPR005467">
    <property type="entry name" value="His_kinase_dom"/>
</dbReference>
<evidence type="ECO:0000256" key="2">
    <source>
        <dbReference type="ARBA" id="ARBA00022448"/>
    </source>
</evidence>
<dbReference type="PRINTS" id="PR00344">
    <property type="entry name" value="BCTRLSENSOR"/>
</dbReference>
<dbReference type="InterPro" id="IPR047817">
    <property type="entry name" value="ABC2_TM_bact-type"/>
</dbReference>
<evidence type="ECO:0000259" key="17">
    <source>
        <dbReference type="PROSITE" id="PS50113"/>
    </source>
</evidence>
<keyword evidence="5 13" id="KW-0812">Transmembrane</keyword>
<feature type="domain" description="PAC" evidence="17">
    <location>
        <begin position="515"/>
        <end position="566"/>
    </location>
</feature>
<dbReference type="GO" id="GO:0140359">
    <property type="term" value="F:ABC-type transporter activity"/>
    <property type="evidence" value="ECO:0007669"/>
    <property type="project" value="InterPro"/>
</dbReference>
<reference evidence="21" key="1">
    <citation type="submission" date="2021-02" db="EMBL/GenBank/DDBJ databases">
        <authorList>
            <person name="Dougan E. K."/>
            <person name="Rhodes N."/>
            <person name="Thang M."/>
            <person name="Chan C."/>
        </authorList>
    </citation>
    <scope>NUCLEOTIDE SEQUENCE</scope>
</reference>
<evidence type="ECO:0000259" key="20">
    <source>
        <dbReference type="PROSITE" id="PS51012"/>
    </source>
</evidence>
<dbReference type="InterPro" id="IPR035965">
    <property type="entry name" value="PAS-like_dom_sf"/>
</dbReference>
<feature type="transmembrane region" description="Helical" evidence="13">
    <location>
        <begin position="1562"/>
        <end position="1583"/>
    </location>
</feature>
<evidence type="ECO:0000259" key="16">
    <source>
        <dbReference type="PROSITE" id="PS50112"/>
    </source>
</evidence>
<dbReference type="SMART" id="SM00387">
    <property type="entry name" value="HATPase_c"/>
    <property type="match status" value="1"/>
</dbReference>
<dbReference type="EMBL" id="CAJNJA010015696">
    <property type="protein sequence ID" value="CAE7366003.1"/>
    <property type="molecule type" value="Genomic_DNA"/>
</dbReference>
<dbReference type="Pfam" id="PF02687">
    <property type="entry name" value="FtsX"/>
    <property type="match status" value="1"/>
</dbReference>
<feature type="transmembrane region" description="Helical" evidence="13">
    <location>
        <begin position="1104"/>
        <end position="1125"/>
    </location>
</feature>
<dbReference type="Gene3D" id="3.40.50.300">
    <property type="entry name" value="P-loop containing nucleotide triphosphate hydrolases"/>
    <property type="match status" value="2"/>
</dbReference>
<dbReference type="PANTHER" id="PTHR43038">
    <property type="entry name" value="ATP-BINDING CASSETTE, SUB-FAMILY H, MEMBER 1"/>
    <property type="match status" value="1"/>
</dbReference>
<evidence type="ECO:0000256" key="3">
    <source>
        <dbReference type="ARBA" id="ARBA00022475"/>
    </source>
</evidence>
<name>A0A812QDP1_9DINO</name>
<dbReference type="InterPro" id="IPR003838">
    <property type="entry name" value="ABC3_permease_C"/>
</dbReference>
<dbReference type="InterPro" id="IPR001789">
    <property type="entry name" value="Sig_transdc_resp-reg_receiver"/>
</dbReference>
<dbReference type="Gene3D" id="3.40.50.2300">
    <property type="match status" value="1"/>
</dbReference>
<comment type="similarity">
    <text evidence="10">Belongs to the ABC transporter superfamily. Macrolide exporter (TC 3.A.1.122) family.</text>
</comment>
<dbReference type="Proteomes" id="UP000601435">
    <property type="component" value="Unassembled WGS sequence"/>
</dbReference>
<dbReference type="InterPro" id="IPR017871">
    <property type="entry name" value="ABC_transporter-like_CS"/>
</dbReference>
<dbReference type="Pfam" id="PF12698">
    <property type="entry name" value="ABC2_membrane_3"/>
    <property type="match status" value="1"/>
</dbReference>
<dbReference type="Gene3D" id="2.40.50.100">
    <property type="match status" value="1"/>
</dbReference>
<feature type="modified residue" description="4-aspartylphosphate" evidence="11">
    <location>
        <position position="880"/>
    </location>
</feature>
<dbReference type="InterPro" id="IPR022028">
    <property type="entry name" value="DUF3604"/>
</dbReference>
<dbReference type="Gene3D" id="3.40.1710.10">
    <property type="entry name" value="abc type-2 transporter like domain"/>
    <property type="match status" value="1"/>
</dbReference>
<dbReference type="InterPro" id="IPR036890">
    <property type="entry name" value="HATPase_C_sf"/>
</dbReference>
<evidence type="ECO:0000256" key="7">
    <source>
        <dbReference type="ARBA" id="ARBA00022840"/>
    </source>
</evidence>
<dbReference type="SUPFAM" id="SSF47384">
    <property type="entry name" value="Homodimeric domain of signal transducing histidine kinase"/>
    <property type="match status" value="1"/>
</dbReference>
<proteinExistence type="inferred from homology"/>
<dbReference type="GO" id="GO:0005524">
    <property type="term" value="F:ATP binding"/>
    <property type="evidence" value="ECO:0007669"/>
    <property type="project" value="UniProtKB-KW"/>
</dbReference>
<dbReference type="Gene3D" id="3.30.565.10">
    <property type="entry name" value="Histidine kinase-like ATPase, C-terminal domain"/>
    <property type="match status" value="1"/>
</dbReference>
<feature type="transmembrane region" description="Helical" evidence="13">
    <location>
        <begin position="2652"/>
        <end position="2677"/>
    </location>
</feature>
<keyword evidence="4 11" id="KW-0597">Phosphoprotein</keyword>
<keyword evidence="22" id="KW-1185">Reference proteome</keyword>
<dbReference type="GO" id="GO:0016887">
    <property type="term" value="F:ATP hydrolysis activity"/>
    <property type="evidence" value="ECO:0007669"/>
    <property type="project" value="InterPro"/>
</dbReference>
<dbReference type="Gene3D" id="3.30.450.350">
    <property type="entry name" value="CHASE domain"/>
    <property type="match status" value="1"/>
</dbReference>
<keyword evidence="7" id="KW-0067">ATP-binding</keyword>
<evidence type="ECO:0000256" key="12">
    <source>
        <dbReference type="SAM" id="Coils"/>
    </source>
</evidence>
<dbReference type="Pfam" id="PF12228">
    <property type="entry name" value="DUF3604"/>
    <property type="match status" value="3"/>
</dbReference>
<dbReference type="Gene3D" id="1.10.287.470">
    <property type="entry name" value="Helix hairpin bin"/>
    <property type="match status" value="1"/>
</dbReference>
<evidence type="ECO:0000256" key="4">
    <source>
        <dbReference type="ARBA" id="ARBA00022553"/>
    </source>
</evidence>
<feature type="domain" description="ABC transporter" evidence="19">
    <location>
        <begin position="876"/>
        <end position="1111"/>
    </location>
</feature>
<dbReference type="GO" id="GO:0000155">
    <property type="term" value="F:phosphorelay sensor kinase activity"/>
    <property type="evidence" value="ECO:0007669"/>
    <property type="project" value="InterPro"/>
</dbReference>
<dbReference type="InterPro" id="IPR027417">
    <property type="entry name" value="P-loop_NTPase"/>
</dbReference>
<evidence type="ECO:0000256" key="8">
    <source>
        <dbReference type="ARBA" id="ARBA00022989"/>
    </source>
</evidence>
<evidence type="ECO:0000256" key="5">
    <source>
        <dbReference type="ARBA" id="ARBA00022692"/>
    </source>
</evidence>
<feature type="domain" description="Histidine kinase" evidence="14">
    <location>
        <begin position="579"/>
        <end position="802"/>
    </location>
</feature>
<feature type="transmembrane region" description="Helical" evidence="13">
    <location>
        <begin position="2508"/>
        <end position="2528"/>
    </location>
</feature>
<dbReference type="InterPro" id="IPR003661">
    <property type="entry name" value="HisK_dim/P_dom"/>
</dbReference>
<dbReference type="InterPro" id="IPR000700">
    <property type="entry name" value="PAS-assoc_C"/>
</dbReference>
<dbReference type="SMART" id="SM00448">
    <property type="entry name" value="REC"/>
    <property type="match status" value="1"/>
</dbReference>
<dbReference type="SUPFAM" id="SSF52540">
    <property type="entry name" value="P-loop containing nucleoside triphosphate hydrolases"/>
    <property type="match status" value="2"/>
</dbReference>
<dbReference type="Gene3D" id="1.10.287.130">
    <property type="match status" value="1"/>
</dbReference>
<dbReference type="PROSITE" id="PS50893">
    <property type="entry name" value="ABC_TRANSPORTER_2"/>
    <property type="match status" value="2"/>
</dbReference>
<organism evidence="21 22">
    <name type="scientific">Symbiodinium necroappetens</name>
    <dbReference type="NCBI Taxonomy" id="1628268"/>
    <lineage>
        <taxon>Eukaryota</taxon>
        <taxon>Sar</taxon>
        <taxon>Alveolata</taxon>
        <taxon>Dinophyceae</taxon>
        <taxon>Suessiales</taxon>
        <taxon>Symbiodiniaceae</taxon>
        <taxon>Symbiodinium</taxon>
    </lineage>
</organism>
<dbReference type="PROSITE" id="PS50109">
    <property type="entry name" value="HIS_KIN"/>
    <property type="match status" value="1"/>
</dbReference>
<dbReference type="Pfam" id="PF02518">
    <property type="entry name" value="HATPase_c"/>
    <property type="match status" value="1"/>
</dbReference>
<protein>
    <submittedName>
        <fullName evidence="21">RbbA protein</fullName>
    </submittedName>
</protein>
<dbReference type="InterPro" id="IPR003594">
    <property type="entry name" value="HATPase_dom"/>
</dbReference>
<dbReference type="Gene3D" id="2.40.30.170">
    <property type="match status" value="1"/>
</dbReference>
<feature type="transmembrane region" description="Helical" evidence="13">
    <location>
        <begin position="2736"/>
        <end position="2758"/>
    </location>
</feature>
<dbReference type="InterPro" id="IPR042240">
    <property type="entry name" value="CHASE_sf"/>
</dbReference>
<dbReference type="SUPFAM" id="SSF52172">
    <property type="entry name" value="CheY-like"/>
    <property type="match status" value="1"/>
</dbReference>
<dbReference type="CDD" id="cd03230">
    <property type="entry name" value="ABC_DR_subfamily_A"/>
    <property type="match status" value="1"/>
</dbReference>
<feature type="domain" description="ABC transmembrane type-2" evidence="20">
    <location>
        <begin position="2604"/>
        <end position="2846"/>
    </location>
</feature>
<dbReference type="PROSITE" id="PS50113">
    <property type="entry name" value="PAC"/>
    <property type="match status" value="1"/>
</dbReference>
<evidence type="ECO:0000256" key="13">
    <source>
        <dbReference type="SAM" id="Phobius"/>
    </source>
</evidence>
<feature type="transmembrane region" description="Helical" evidence="13">
    <location>
        <begin position="2825"/>
        <end position="2843"/>
    </location>
</feature>
<dbReference type="Pfam" id="PF00005">
    <property type="entry name" value="ABC_tran"/>
    <property type="match status" value="2"/>
</dbReference>
<keyword evidence="12" id="KW-0175">Coiled coil</keyword>
<feature type="transmembrane region" description="Helical" evidence="13">
    <location>
        <begin position="1431"/>
        <end position="1457"/>
    </location>
</feature>
<dbReference type="InterPro" id="IPR017911">
    <property type="entry name" value="MacB-like_ATP-bd"/>
</dbReference>
<dbReference type="InterPro" id="IPR003439">
    <property type="entry name" value="ABC_transporter-like_ATP-bd"/>
</dbReference>
<comment type="subcellular location">
    <subcellularLocation>
        <location evidence="1">Cell inner membrane</location>
        <topology evidence="1">Multi-pass membrane protein</topology>
    </subcellularLocation>
</comment>
<keyword evidence="3" id="KW-1003">Cell membrane</keyword>
<dbReference type="CDD" id="cd03255">
    <property type="entry name" value="ABC_MJ0796_LolCDE_FtsE"/>
    <property type="match status" value="1"/>
</dbReference>
<dbReference type="InterPro" id="IPR003593">
    <property type="entry name" value="AAA+_ATPase"/>
</dbReference>
<dbReference type="CDD" id="cd00156">
    <property type="entry name" value="REC"/>
    <property type="match status" value="1"/>
</dbReference>
<dbReference type="InterPro" id="IPR004358">
    <property type="entry name" value="Sig_transdc_His_kin-like_C"/>
</dbReference>
<dbReference type="PROSITE" id="PS00211">
    <property type="entry name" value="ABC_TRANSPORTER_1"/>
    <property type="match status" value="2"/>
</dbReference>
<dbReference type="PANTHER" id="PTHR43038:SF3">
    <property type="entry name" value="ABC TRANSPORTER G FAMILY MEMBER 20 ISOFORM X1"/>
    <property type="match status" value="1"/>
</dbReference>
<dbReference type="SUPFAM" id="SSF55874">
    <property type="entry name" value="ATPase domain of HSP90 chaperone/DNA topoisomerase II/histidine kinase"/>
    <property type="match status" value="1"/>
</dbReference>
<dbReference type="SMART" id="SM01079">
    <property type="entry name" value="CHASE"/>
    <property type="match status" value="1"/>
</dbReference>
<feature type="transmembrane region" description="Helical" evidence="13">
    <location>
        <begin position="1384"/>
        <end position="1411"/>
    </location>
</feature>
<keyword evidence="9 13" id="KW-0472">Membrane</keyword>
<feature type="transmembrane region" description="Helical" evidence="13">
    <location>
        <begin position="1848"/>
        <end position="1871"/>
    </location>
</feature>
<dbReference type="InterPro" id="IPR036097">
    <property type="entry name" value="HisK_dim/P_sf"/>
</dbReference>
<dbReference type="InterPro" id="IPR013525">
    <property type="entry name" value="ABC2_TM"/>
</dbReference>
<dbReference type="SUPFAM" id="SSF55785">
    <property type="entry name" value="PYP-like sensor domain (PAS domain)"/>
    <property type="match status" value="1"/>
</dbReference>
<feature type="transmembrane region" description="Helical" evidence="13">
    <location>
        <begin position="1339"/>
        <end position="1363"/>
    </location>
</feature>
<dbReference type="InterPro" id="IPR000014">
    <property type="entry name" value="PAS"/>
</dbReference>
<feature type="coiled-coil region" evidence="12">
    <location>
        <begin position="1934"/>
        <end position="1968"/>
    </location>
</feature>
<evidence type="ECO:0000259" key="19">
    <source>
        <dbReference type="PROSITE" id="PS50893"/>
    </source>
</evidence>
<dbReference type="InterPro" id="IPR013656">
    <property type="entry name" value="PAS_4"/>
</dbReference>
<feature type="transmembrane region" description="Helical" evidence="13">
    <location>
        <begin position="1789"/>
        <end position="1812"/>
    </location>
</feature>
<dbReference type="PROSITE" id="PS50112">
    <property type="entry name" value="PAS"/>
    <property type="match status" value="1"/>
</dbReference>
<feature type="transmembrane region" description="Helical" evidence="13">
    <location>
        <begin position="1883"/>
        <end position="1906"/>
    </location>
</feature>
<accession>A0A812QDP1</accession>
<feature type="transmembrane region" description="Helical" evidence="13">
    <location>
        <begin position="1478"/>
        <end position="1496"/>
    </location>
</feature>
<feature type="transmembrane region" description="Helical" evidence="13">
    <location>
        <begin position="1502"/>
        <end position="1522"/>
    </location>
</feature>
<feature type="domain" description="CHASE" evidence="18">
    <location>
        <begin position="260"/>
        <end position="395"/>
    </location>
</feature>
<dbReference type="OrthoDB" id="446070at2759"/>
<feature type="domain" description="Response regulatory" evidence="15">
    <location>
        <begin position="829"/>
        <end position="949"/>
    </location>
</feature>
<evidence type="ECO:0000313" key="22">
    <source>
        <dbReference type="Proteomes" id="UP000601435"/>
    </source>
</evidence>
<keyword evidence="8 13" id="KW-1133">Transmembrane helix</keyword>
<dbReference type="Gene3D" id="3.30.450.20">
    <property type="entry name" value="PAS domain"/>
    <property type="match status" value="1"/>
</dbReference>
<dbReference type="InterPro" id="IPR001610">
    <property type="entry name" value="PAC"/>
</dbReference>
<dbReference type="CDD" id="cd00130">
    <property type="entry name" value="PAS"/>
    <property type="match status" value="1"/>
</dbReference>
<comment type="caution">
    <text evidence="21">The sequence shown here is derived from an EMBL/GenBank/DDBJ whole genome shotgun (WGS) entry which is preliminary data.</text>
</comment>
<keyword evidence="6" id="KW-0547">Nucleotide-binding</keyword>
<feature type="transmembrane region" description="Helical" evidence="13">
    <location>
        <begin position="2703"/>
        <end position="2724"/>
    </location>
</feature>
<dbReference type="SMART" id="SM00091">
    <property type="entry name" value="PAS"/>
    <property type="match status" value="1"/>
</dbReference>
<evidence type="ECO:0000256" key="6">
    <source>
        <dbReference type="ARBA" id="ARBA00022741"/>
    </source>
</evidence>
<dbReference type="SMART" id="SM00086">
    <property type="entry name" value="PAC"/>
    <property type="match status" value="1"/>
</dbReference>
<evidence type="ECO:0000256" key="1">
    <source>
        <dbReference type="ARBA" id="ARBA00004429"/>
    </source>
</evidence>